<dbReference type="OrthoDB" id="9764363at2"/>
<dbReference type="CDD" id="cd07023">
    <property type="entry name" value="S49_Sppa_N_C"/>
    <property type="match status" value="1"/>
</dbReference>
<evidence type="ECO:0000256" key="1">
    <source>
        <dbReference type="ARBA" id="ARBA00008683"/>
    </source>
</evidence>
<dbReference type="Proteomes" id="UP000199347">
    <property type="component" value="Unassembled WGS sequence"/>
</dbReference>
<keyword evidence="8" id="KW-1185">Reference proteome</keyword>
<dbReference type="NCBIfam" id="TIGR00706">
    <property type="entry name" value="SppA_dom"/>
    <property type="match status" value="1"/>
</dbReference>
<dbReference type="Gene3D" id="3.90.226.10">
    <property type="entry name" value="2-enoyl-CoA Hydratase, Chain A, domain 1"/>
    <property type="match status" value="1"/>
</dbReference>
<dbReference type="GO" id="GO:0008236">
    <property type="term" value="F:serine-type peptidase activity"/>
    <property type="evidence" value="ECO:0007669"/>
    <property type="project" value="UniProtKB-KW"/>
</dbReference>
<keyword evidence="5" id="KW-0472">Membrane</keyword>
<evidence type="ECO:0000313" key="8">
    <source>
        <dbReference type="Proteomes" id="UP000199347"/>
    </source>
</evidence>
<dbReference type="Gene3D" id="6.20.330.10">
    <property type="match status" value="1"/>
</dbReference>
<dbReference type="InterPro" id="IPR004635">
    <property type="entry name" value="Pept_S49_SppA"/>
</dbReference>
<proteinExistence type="inferred from homology"/>
<evidence type="ECO:0000256" key="4">
    <source>
        <dbReference type="ARBA" id="ARBA00022825"/>
    </source>
</evidence>
<dbReference type="PANTHER" id="PTHR42987">
    <property type="entry name" value="PEPTIDASE S49"/>
    <property type="match status" value="1"/>
</dbReference>
<name>A0A1G5ND63_AFIMA</name>
<dbReference type="PANTHER" id="PTHR42987:SF6">
    <property type="entry name" value="PROTEINASE IV"/>
    <property type="match status" value="1"/>
</dbReference>
<dbReference type="RefSeq" id="WP_092811880.1">
    <property type="nucleotide sequence ID" value="NZ_FMVW01000003.1"/>
</dbReference>
<dbReference type="InterPro" id="IPR029045">
    <property type="entry name" value="ClpP/crotonase-like_dom_sf"/>
</dbReference>
<accession>A0A1G5ND63</accession>
<keyword evidence="5" id="KW-1133">Transmembrane helix</keyword>
<keyword evidence="5" id="KW-0812">Transmembrane</keyword>
<dbReference type="SUPFAM" id="SSF52096">
    <property type="entry name" value="ClpP/crotonase"/>
    <property type="match status" value="1"/>
</dbReference>
<dbReference type="Pfam" id="PF01343">
    <property type="entry name" value="Peptidase_S49"/>
    <property type="match status" value="1"/>
</dbReference>
<dbReference type="GO" id="GO:0006508">
    <property type="term" value="P:proteolysis"/>
    <property type="evidence" value="ECO:0007669"/>
    <property type="project" value="UniProtKB-KW"/>
</dbReference>
<keyword evidence="3" id="KW-0378">Hydrolase</keyword>
<evidence type="ECO:0000256" key="2">
    <source>
        <dbReference type="ARBA" id="ARBA00022670"/>
    </source>
</evidence>
<dbReference type="EMBL" id="FMVW01000003">
    <property type="protein sequence ID" value="SCZ35353.1"/>
    <property type="molecule type" value="Genomic_DNA"/>
</dbReference>
<evidence type="ECO:0000256" key="3">
    <source>
        <dbReference type="ARBA" id="ARBA00022801"/>
    </source>
</evidence>
<keyword evidence="4" id="KW-0720">Serine protease</keyword>
<evidence type="ECO:0000313" key="7">
    <source>
        <dbReference type="EMBL" id="SCZ35353.1"/>
    </source>
</evidence>
<dbReference type="AlphaFoldDB" id="A0A1G5ND63"/>
<dbReference type="InterPro" id="IPR047272">
    <property type="entry name" value="S49_SppA_C"/>
</dbReference>
<evidence type="ECO:0000259" key="6">
    <source>
        <dbReference type="Pfam" id="PF01343"/>
    </source>
</evidence>
<protein>
    <submittedName>
        <fullName evidence="7">Protease-4</fullName>
    </submittedName>
</protein>
<evidence type="ECO:0000256" key="5">
    <source>
        <dbReference type="SAM" id="Phobius"/>
    </source>
</evidence>
<keyword evidence="2 7" id="KW-0645">Protease</keyword>
<gene>
    <name evidence="7" type="ORF">SAMN03080610_01881</name>
</gene>
<organism evidence="7 8">
    <name type="scientific">Afifella marina DSM 2698</name>
    <dbReference type="NCBI Taxonomy" id="1120955"/>
    <lineage>
        <taxon>Bacteria</taxon>
        <taxon>Pseudomonadati</taxon>
        <taxon>Pseudomonadota</taxon>
        <taxon>Alphaproteobacteria</taxon>
        <taxon>Hyphomicrobiales</taxon>
        <taxon>Afifellaceae</taxon>
        <taxon>Afifella</taxon>
    </lineage>
</organism>
<sequence>MDTEDLIERRRLRRRASFWRVVAFVVAIVAVAFFVRQSGVVGGSGDQIARISVEGFIPTRPDAVDLLKQAADTDSVKAIILRIDSPGGAASGGEALYKAVRDAAQKKPVVATIEGLGASAAYMTAIGADHILARETALTGSIGVILQFATVQDLLEKLGVNYVEVKSSPLKGEPTPFETPSPEALAMVQSVIDSSYDWFVGLVAERRNLQPDAARRLSDGSIFTGRQAVENGLIDAVGGEDEAKAWLSAERNVSADLPLNDWEKDEGTFSGLTSAGAAVVMKALGLEDQFQALLGTLPQRLAVDGLVSVWQGNSSIRSGR</sequence>
<comment type="similarity">
    <text evidence="1">Belongs to the peptidase S49 family.</text>
</comment>
<dbReference type="STRING" id="1120955.SAMN03080610_01881"/>
<feature type="transmembrane region" description="Helical" evidence="5">
    <location>
        <begin position="18"/>
        <end position="35"/>
    </location>
</feature>
<reference evidence="7 8" key="1">
    <citation type="submission" date="2016-10" db="EMBL/GenBank/DDBJ databases">
        <authorList>
            <person name="de Groot N.N."/>
        </authorList>
    </citation>
    <scope>NUCLEOTIDE SEQUENCE [LARGE SCALE GENOMIC DNA]</scope>
    <source>
        <strain evidence="7 8">DSM 2698</strain>
    </source>
</reference>
<dbReference type="InterPro" id="IPR002142">
    <property type="entry name" value="Peptidase_S49"/>
</dbReference>
<feature type="domain" description="Peptidase S49" evidence="6">
    <location>
        <begin position="103"/>
        <end position="253"/>
    </location>
</feature>